<keyword evidence="1" id="KW-0812">Transmembrane</keyword>
<dbReference type="Pfam" id="PF11026">
    <property type="entry name" value="DUF2721"/>
    <property type="match status" value="1"/>
</dbReference>
<evidence type="ECO:0000313" key="3">
    <source>
        <dbReference type="Proteomes" id="UP000002383"/>
    </source>
</evidence>
<keyword evidence="1" id="KW-0472">Membrane</keyword>
<evidence type="ECO:0000313" key="2">
    <source>
        <dbReference type="EMBL" id="ACL72324.1"/>
    </source>
</evidence>
<dbReference type="InterPro" id="IPR021279">
    <property type="entry name" value="DUF2721"/>
</dbReference>
<keyword evidence="1" id="KW-1133">Transmembrane helix</keyword>
<dbReference type="AlphaFoldDB" id="B8GQC9"/>
<protein>
    <recommendedName>
        <fullName evidence="4">DUF2721 domain-containing protein</fullName>
    </recommendedName>
</protein>
<feature type="transmembrane region" description="Helical" evidence="1">
    <location>
        <begin position="22"/>
        <end position="44"/>
    </location>
</feature>
<dbReference type="HOGENOM" id="CLU_118464_2_0_6"/>
<dbReference type="Proteomes" id="UP000002383">
    <property type="component" value="Chromosome"/>
</dbReference>
<evidence type="ECO:0000256" key="1">
    <source>
        <dbReference type="SAM" id="Phobius"/>
    </source>
</evidence>
<evidence type="ECO:0008006" key="4">
    <source>
        <dbReference type="Google" id="ProtNLM"/>
    </source>
</evidence>
<feature type="transmembrane region" description="Helical" evidence="1">
    <location>
        <begin position="86"/>
        <end position="109"/>
    </location>
</feature>
<proteinExistence type="predicted"/>
<accession>B8GQC9</accession>
<reference evidence="2 3" key="1">
    <citation type="journal article" date="2011" name="Stand. Genomic Sci.">
        <title>Complete genome sequence of 'Thioalkalivibrio sulfidophilus' HL-EbGr7.</title>
        <authorList>
            <person name="Muyzer G."/>
            <person name="Sorokin D.Y."/>
            <person name="Mavromatis K."/>
            <person name="Lapidus A."/>
            <person name="Clum A."/>
            <person name="Ivanova N."/>
            <person name="Pati A."/>
            <person name="d'Haeseleer P."/>
            <person name="Woyke T."/>
            <person name="Kyrpides N.C."/>
        </authorList>
    </citation>
    <scope>NUCLEOTIDE SEQUENCE [LARGE SCALE GENOMIC DNA]</scope>
    <source>
        <strain evidence="2 3">HL-EbGR7</strain>
    </source>
</reference>
<name>B8GQC9_THISH</name>
<dbReference type="EMBL" id="CP001339">
    <property type="protein sequence ID" value="ACL72324.1"/>
    <property type="molecule type" value="Genomic_DNA"/>
</dbReference>
<dbReference type="KEGG" id="tgr:Tgr7_1238"/>
<keyword evidence="3" id="KW-1185">Reference proteome</keyword>
<organism evidence="2 3">
    <name type="scientific">Thioalkalivibrio sulfidiphilus (strain HL-EbGR7)</name>
    <dbReference type="NCBI Taxonomy" id="396588"/>
    <lineage>
        <taxon>Bacteria</taxon>
        <taxon>Pseudomonadati</taxon>
        <taxon>Pseudomonadota</taxon>
        <taxon>Gammaproteobacteria</taxon>
        <taxon>Chromatiales</taxon>
        <taxon>Ectothiorhodospiraceae</taxon>
        <taxon>Thioalkalivibrio</taxon>
    </lineage>
</organism>
<dbReference type="eggNOG" id="ENOG5032YAP">
    <property type="taxonomic scope" value="Bacteria"/>
</dbReference>
<feature type="transmembrane region" description="Helical" evidence="1">
    <location>
        <begin position="121"/>
        <end position="141"/>
    </location>
</feature>
<sequence length="160" mass="17343">MATRDSTMPIFMESQPAEISQVIQLAVAPVFLLAGIGAFINAFANRLARVVDRSRNLESGMSALGDHAARAAAYRELNTLRKRARLAYLGIALATLSGLFVCLLIVFAFLDHFFTLDLPEIVGGLFVAAMLSLIGALITFLREVFLAVRNLALLYKGPGE</sequence>
<gene>
    <name evidence="2" type="ordered locus">Tgr7_1238</name>
</gene>
<dbReference type="STRING" id="396588.Tgr7_1238"/>